<reference evidence="3" key="1">
    <citation type="submission" date="2020-03" db="EMBL/GenBank/DDBJ databases">
        <authorList>
            <person name="Chebbi M.A."/>
            <person name="Drezen J.M."/>
        </authorList>
    </citation>
    <scope>NUCLEOTIDE SEQUENCE</scope>
    <source>
        <tissue evidence="3">Whole body</tissue>
    </source>
</reference>
<feature type="compositionally biased region" description="Polar residues" evidence="1">
    <location>
        <begin position="52"/>
        <end position="62"/>
    </location>
</feature>
<feature type="compositionally biased region" description="Low complexity" evidence="1">
    <location>
        <begin position="177"/>
        <end position="187"/>
    </location>
</feature>
<proteinExistence type="predicted"/>
<protein>
    <submittedName>
        <fullName evidence="3">Uncharacterized protein</fullName>
    </submittedName>
</protein>
<feature type="region of interest" description="Disordered" evidence="1">
    <location>
        <begin position="130"/>
        <end position="206"/>
    </location>
</feature>
<gene>
    <name evidence="3" type="ORF">G9C98_005954</name>
</gene>
<feature type="signal peptide" evidence="2">
    <location>
        <begin position="1"/>
        <end position="20"/>
    </location>
</feature>
<feature type="chain" id="PRO_5035223682" evidence="2">
    <location>
        <begin position="21"/>
        <end position="340"/>
    </location>
</feature>
<evidence type="ECO:0000256" key="2">
    <source>
        <dbReference type="SAM" id="SignalP"/>
    </source>
</evidence>
<keyword evidence="4" id="KW-1185">Reference proteome</keyword>
<feature type="compositionally biased region" description="Polar residues" evidence="1">
    <location>
        <begin position="130"/>
        <end position="169"/>
    </location>
</feature>
<feature type="compositionally biased region" description="Polar residues" evidence="1">
    <location>
        <begin position="188"/>
        <end position="200"/>
    </location>
</feature>
<comment type="caution">
    <text evidence="3">The sequence shown here is derived from an EMBL/GenBank/DDBJ whole genome shotgun (WGS) entry which is preliminary data.</text>
</comment>
<name>A0A8J5V9T1_9HYME</name>
<evidence type="ECO:0000313" key="3">
    <source>
        <dbReference type="EMBL" id="KAG8037743.1"/>
    </source>
</evidence>
<dbReference type="EMBL" id="JAAOIC020000047">
    <property type="protein sequence ID" value="KAG8037743.1"/>
    <property type="molecule type" value="Genomic_DNA"/>
</dbReference>
<evidence type="ECO:0000256" key="1">
    <source>
        <dbReference type="SAM" id="MobiDB-lite"/>
    </source>
</evidence>
<dbReference type="AlphaFoldDB" id="A0A8J5V9T1"/>
<keyword evidence="2" id="KW-0732">Signal</keyword>
<feature type="non-terminal residue" evidence="3">
    <location>
        <position position="1"/>
    </location>
</feature>
<feature type="region of interest" description="Disordered" evidence="1">
    <location>
        <begin position="31"/>
        <end position="83"/>
    </location>
</feature>
<accession>A0A8J5V9T1</accession>
<dbReference type="Proteomes" id="UP000729913">
    <property type="component" value="Unassembled WGS sequence"/>
</dbReference>
<reference evidence="3" key="2">
    <citation type="submission" date="2021-04" db="EMBL/GenBank/DDBJ databases">
        <title>Genome-wide patterns of bracovirus chromosomal integration into multiple host tissues during parasitism.</title>
        <authorList>
            <person name="Chebbi M.A.C."/>
        </authorList>
    </citation>
    <scope>NUCLEOTIDE SEQUENCE</scope>
    <source>
        <tissue evidence="3">Whole body</tissue>
    </source>
</reference>
<dbReference type="OrthoDB" id="7682600at2759"/>
<feature type="compositionally biased region" description="Basic and acidic residues" evidence="1">
    <location>
        <begin position="63"/>
        <end position="75"/>
    </location>
</feature>
<sequence>YITCTVVFCSKAFLLVTVSSQFIYAEDAPHRRLRAPQQSRADYQTPDGYQVNGKTFTPNSQWKAREQGRNTRQEPRAPVQKQTEEFYQYKPYSAIPENIKQLLNYYYTPQAPYVNPHSFFYNINPMQTLAQDNSGDNQQEYLPPQESKQFSASQQLSGPESWSPSTRQPIYSPPAGHNHNQNQNQQNSLNHRSNYPSHTLASIKKTPKAEIKYKNDLTPNQYQNQNHQRFGYRSSANSLQDQGKRSLEKDLGNYEQKPSQGYPNMPHEISQILQFQAQIPYNVLANQILFEFKKPFVPQPFPNDIQYSGHYPNKVYYVRPDGEIVDHPPEEASSGQNYKY</sequence>
<organism evidence="3 4">
    <name type="scientific">Cotesia typhae</name>
    <dbReference type="NCBI Taxonomy" id="2053667"/>
    <lineage>
        <taxon>Eukaryota</taxon>
        <taxon>Metazoa</taxon>
        <taxon>Ecdysozoa</taxon>
        <taxon>Arthropoda</taxon>
        <taxon>Hexapoda</taxon>
        <taxon>Insecta</taxon>
        <taxon>Pterygota</taxon>
        <taxon>Neoptera</taxon>
        <taxon>Endopterygota</taxon>
        <taxon>Hymenoptera</taxon>
        <taxon>Apocrita</taxon>
        <taxon>Ichneumonoidea</taxon>
        <taxon>Braconidae</taxon>
        <taxon>Microgastrinae</taxon>
        <taxon>Cotesia</taxon>
    </lineage>
</organism>
<evidence type="ECO:0000313" key="4">
    <source>
        <dbReference type="Proteomes" id="UP000729913"/>
    </source>
</evidence>